<feature type="region of interest" description="Disordered" evidence="2">
    <location>
        <begin position="132"/>
        <end position="151"/>
    </location>
</feature>
<dbReference type="PANTHER" id="PTHR42776">
    <property type="entry name" value="SERINE PEPTIDASE S9 FAMILY MEMBER"/>
    <property type="match status" value="1"/>
</dbReference>
<evidence type="ECO:0000313" key="5">
    <source>
        <dbReference type="Proteomes" id="UP001519332"/>
    </source>
</evidence>
<dbReference type="RefSeq" id="WP_307855521.1">
    <property type="nucleotide sequence ID" value="NZ_JAGINW010000001.1"/>
</dbReference>
<feature type="domain" description="Peptidase S9 prolyl oligopeptidase catalytic" evidence="3">
    <location>
        <begin position="436"/>
        <end position="637"/>
    </location>
</feature>
<evidence type="ECO:0000256" key="2">
    <source>
        <dbReference type="SAM" id="MobiDB-lite"/>
    </source>
</evidence>
<dbReference type="Gene3D" id="3.40.50.1820">
    <property type="entry name" value="alpha/beta hydrolase"/>
    <property type="match status" value="1"/>
</dbReference>
<evidence type="ECO:0000313" key="4">
    <source>
        <dbReference type="EMBL" id="MBP2328440.1"/>
    </source>
</evidence>
<dbReference type="Gene3D" id="2.120.10.30">
    <property type="entry name" value="TolB, C-terminal domain"/>
    <property type="match status" value="1"/>
</dbReference>
<reference evidence="4 5" key="1">
    <citation type="submission" date="2021-03" db="EMBL/GenBank/DDBJ databases">
        <title>Sequencing the genomes of 1000 actinobacteria strains.</title>
        <authorList>
            <person name="Klenk H.-P."/>
        </authorList>
    </citation>
    <scope>NUCLEOTIDE SEQUENCE [LARGE SCALE GENOMIC DNA]</scope>
    <source>
        <strain evidence="4 5">DSM 46670</strain>
    </source>
</reference>
<sequence>MRPELTAEMVVDGLLPSAPAMSPDGRWVVYVLTAMGQAGDHPSSRLWCTSVDGGTAPWRLDVPPAHVSSPQWSADSGSVYFLSDQASPGTAQLHVIGRAAGRARALTSWASGILAYRPLVDTALVAIVATDEPTEEERRRQRARDDAKVRGRANPARLRLLDQRTGQIRTPAGLHDRHVTDVVQRPDGGPLAVLTWSTPELDPGLLEPALHLVDPHSWQVSDVGPVPADAHSLVWWRDADWHLTYLALTPPHLQAGTAVFDLVLPDTGPARPHVNLTEGLAACPAELVQVDQGTPLVLLADGLDTAIHRLVPDSLTLTELSRTGGLMTHLSTNRDGAVVAAIVSGATQPHDIHAGQACGPLLRRTDTRPELRDIRWGTQERLAYQAFDGLALDGLLVLPPGRSRRDGPFPMVTIVHGGPYHRYADEFMLNWSPSGQWLAHAGYAVFLPNPRGGQGHGHEFAAAVAGAVGQEEWLDILTGIDLLIEEGVADPGRLGIAGWSHGGFMAAWAIGQTDRFSAALMGAGISDWGMLAATGEWGVLEAALGGSVGWEGIGPYLHDKLSPVSYASSIRTPVLIVHGADDTNVPLSQSEYFHRALRKFGVEHEFVVYPRENHRFRERNHQVDLLRRIRAWFDRWLVASTHSS</sequence>
<keyword evidence="1" id="KW-0378">Hydrolase</keyword>
<dbReference type="GO" id="GO:0004177">
    <property type="term" value="F:aminopeptidase activity"/>
    <property type="evidence" value="ECO:0007669"/>
    <property type="project" value="UniProtKB-KW"/>
</dbReference>
<dbReference type="Pfam" id="PF00326">
    <property type="entry name" value="Peptidase_S9"/>
    <property type="match status" value="1"/>
</dbReference>
<feature type="compositionally biased region" description="Basic and acidic residues" evidence="2">
    <location>
        <begin position="136"/>
        <end position="149"/>
    </location>
</feature>
<dbReference type="SUPFAM" id="SSF82171">
    <property type="entry name" value="DPP6 N-terminal domain-like"/>
    <property type="match status" value="1"/>
</dbReference>
<keyword evidence="4" id="KW-0645">Protease</keyword>
<comment type="caution">
    <text evidence="4">The sequence shown here is derived from an EMBL/GenBank/DDBJ whole genome shotgun (WGS) entry which is preliminary data.</text>
</comment>
<protein>
    <submittedName>
        <fullName evidence="4">Dipeptidyl aminopeptidase/acylaminoacyl peptidase</fullName>
    </submittedName>
</protein>
<accession>A0ABS4TVK7</accession>
<evidence type="ECO:0000256" key="1">
    <source>
        <dbReference type="ARBA" id="ARBA00022801"/>
    </source>
</evidence>
<dbReference type="Proteomes" id="UP001519332">
    <property type="component" value="Unassembled WGS sequence"/>
</dbReference>
<dbReference type="InterPro" id="IPR001375">
    <property type="entry name" value="Peptidase_S9_cat"/>
</dbReference>
<dbReference type="InterPro" id="IPR029058">
    <property type="entry name" value="AB_hydrolase_fold"/>
</dbReference>
<keyword evidence="5" id="KW-1185">Reference proteome</keyword>
<dbReference type="PANTHER" id="PTHR42776:SF27">
    <property type="entry name" value="DIPEPTIDYL PEPTIDASE FAMILY MEMBER 6"/>
    <property type="match status" value="1"/>
</dbReference>
<evidence type="ECO:0000259" key="3">
    <source>
        <dbReference type="Pfam" id="PF00326"/>
    </source>
</evidence>
<name>A0ABS4TVK7_9PSEU</name>
<dbReference type="SUPFAM" id="SSF53474">
    <property type="entry name" value="alpha/beta-Hydrolases"/>
    <property type="match status" value="1"/>
</dbReference>
<dbReference type="InterPro" id="IPR011042">
    <property type="entry name" value="6-blade_b-propeller_TolB-like"/>
</dbReference>
<dbReference type="EMBL" id="JAGINW010000001">
    <property type="protein sequence ID" value="MBP2328440.1"/>
    <property type="molecule type" value="Genomic_DNA"/>
</dbReference>
<gene>
    <name evidence="4" type="ORF">JOF56_008825</name>
</gene>
<organism evidence="4 5">
    <name type="scientific">Kibdelosporangium banguiense</name>
    <dbReference type="NCBI Taxonomy" id="1365924"/>
    <lineage>
        <taxon>Bacteria</taxon>
        <taxon>Bacillati</taxon>
        <taxon>Actinomycetota</taxon>
        <taxon>Actinomycetes</taxon>
        <taxon>Pseudonocardiales</taxon>
        <taxon>Pseudonocardiaceae</taxon>
        <taxon>Kibdelosporangium</taxon>
    </lineage>
</organism>
<proteinExistence type="predicted"/>
<keyword evidence="4" id="KW-0031">Aminopeptidase</keyword>